<sequence length="171" mass="17442">MTRHTMARATLATALAAGLLAGAVPAAQASSAAGGTFGPYGYGGVKLGMSAKAAKATGLIRHKGGLDSGTCTGWELKAHPVGRDAVGLYISKKRGVAMIFAPKGARTPAGIGVGSTRTQLKKAYPKLKTAASGYPYIKAPGNPKAYYAFLVNGKGRIYEIALALNTQDCAN</sequence>
<reference evidence="2 3" key="1">
    <citation type="submission" date="2022-04" db="EMBL/GenBank/DDBJ databases">
        <title>Genome draft of Actinomadura sp. ATCC 31491.</title>
        <authorList>
            <person name="Shi X."/>
            <person name="Du Y."/>
        </authorList>
    </citation>
    <scope>NUCLEOTIDE SEQUENCE [LARGE SCALE GENOMIC DNA]</scope>
    <source>
        <strain evidence="2 3">ATCC 31491</strain>
    </source>
</reference>
<comment type="caution">
    <text evidence="2">The sequence shown here is derived from an EMBL/GenBank/DDBJ whole genome shotgun (WGS) entry which is preliminary data.</text>
</comment>
<gene>
    <name evidence="2" type="ORF">MF672_021165</name>
</gene>
<dbReference type="Proteomes" id="UP001317259">
    <property type="component" value="Unassembled WGS sequence"/>
</dbReference>
<accession>A0ABT0FVG4</accession>
<dbReference type="RefSeq" id="WP_242383345.1">
    <property type="nucleotide sequence ID" value="NZ_JAKRKC020000001.1"/>
</dbReference>
<feature type="signal peptide" evidence="1">
    <location>
        <begin position="1"/>
        <end position="29"/>
    </location>
</feature>
<protein>
    <submittedName>
        <fullName evidence="2">Uncharacterized protein</fullName>
    </submittedName>
</protein>
<evidence type="ECO:0000313" key="3">
    <source>
        <dbReference type="Proteomes" id="UP001317259"/>
    </source>
</evidence>
<dbReference type="EMBL" id="JAKRKC020000001">
    <property type="protein sequence ID" value="MCK2216292.1"/>
    <property type="molecule type" value="Genomic_DNA"/>
</dbReference>
<proteinExistence type="predicted"/>
<evidence type="ECO:0000313" key="2">
    <source>
        <dbReference type="EMBL" id="MCK2216292.1"/>
    </source>
</evidence>
<keyword evidence="3" id="KW-1185">Reference proteome</keyword>
<feature type="chain" id="PRO_5047055785" evidence="1">
    <location>
        <begin position="30"/>
        <end position="171"/>
    </location>
</feature>
<name>A0ABT0FVG4_9ACTN</name>
<organism evidence="2 3">
    <name type="scientific">Actinomadura luzonensis</name>
    <dbReference type="NCBI Taxonomy" id="2805427"/>
    <lineage>
        <taxon>Bacteria</taxon>
        <taxon>Bacillati</taxon>
        <taxon>Actinomycetota</taxon>
        <taxon>Actinomycetes</taxon>
        <taxon>Streptosporangiales</taxon>
        <taxon>Thermomonosporaceae</taxon>
        <taxon>Actinomadura</taxon>
    </lineage>
</organism>
<evidence type="ECO:0000256" key="1">
    <source>
        <dbReference type="SAM" id="SignalP"/>
    </source>
</evidence>
<keyword evidence="1" id="KW-0732">Signal</keyword>